<dbReference type="InterPro" id="IPR059215">
    <property type="entry name" value="BRCT2_TopBP1-like"/>
</dbReference>
<feature type="compositionally biased region" description="Polar residues" evidence="2">
    <location>
        <begin position="680"/>
        <end position="700"/>
    </location>
</feature>
<feature type="region of interest" description="Disordered" evidence="2">
    <location>
        <begin position="205"/>
        <end position="251"/>
    </location>
</feature>
<protein>
    <recommendedName>
        <fullName evidence="3">BRCT domain-containing protein</fullName>
    </recommendedName>
</protein>
<dbReference type="SMART" id="SM00292">
    <property type="entry name" value="BRCT"/>
    <property type="match status" value="4"/>
</dbReference>
<keyword evidence="1" id="KW-0677">Repeat</keyword>
<organism evidence="4 5">
    <name type="scientific">Amorphotheca resinae ATCC 22711</name>
    <dbReference type="NCBI Taxonomy" id="857342"/>
    <lineage>
        <taxon>Eukaryota</taxon>
        <taxon>Fungi</taxon>
        <taxon>Dikarya</taxon>
        <taxon>Ascomycota</taxon>
        <taxon>Pezizomycotina</taxon>
        <taxon>Leotiomycetes</taxon>
        <taxon>Helotiales</taxon>
        <taxon>Amorphothecaceae</taxon>
        <taxon>Amorphotheca</taxon>
    </lineage>
</organism>
<dbReference type="PROSITE" id="PS50172">
    <property type="entry name" value="BRCT"/>
    <property type="match status" value="4"/>
</dbReference>
<feature type="domain" description="BRCT" evidence="3">
    <location>
        <begin position="424"/>
        <end position="513"/>
    </location>
</feature>
<dbReference type="PANTHER" id="PTHR13561">
    <property type="entry name" value="DNA REPLICATION REGULATOR DPB11-RELATED"/>
    <property type="match status" value="1"/>
</dbReference>
<feature type="compositionally biased region" description="Basic and acidic residues" evidence="2">
    <location>
        <begin position="534"/>
        <end position="553"/>
    </location>
</feature>
<feature type="domain" description="BRCT" evidence="3">
    <location>
        <begin position="18"/>
        <end position="91"/>
    </location>
</feature>
<name>A0A2T3AW96_AMORE</name>
<evidence type="ECO:0000256" key="2">
    <source>
        <dbReference type="SAM" id="MobiDB-lite"/>
    </source>
</evidence>
<reference evidence="4 5" key="1">
    <citation type="journal article" date="2018" name="New Phytol.">
        <title>Comparative genomics and transcriptomics depict ericoid mycorrhizal fungi as versatile saprotrophs and plant mutualists.</title>
        <authorList>
            <person name="Martino E."/>
            <person name="Morin E."/>
            <person name="Grelet G.A."/>
            <person name="Kuo A."/>
            <person name="Kohler A."/>
            <person name="Daghino S."/>
            <person name="Barry K.W."/>
            <person name="Cichocki N."/>
            <person name="Clum A."/>
            <person name="Dockter R.B."/>
            <person name="Hainaut M."/>
            <person name="Kuo R.C."/>
            <person name="LaButti K."/>
            <person name="Lindahl B.D."/>
            <person name="Lindquist E.A."/>
            <person name="Lipzen A."/>
            <person name="Khouja H.R."/>
            <person name="Magnuson J."/>
            <person name="Murat C."/>
            <person name="Ohm R.A."/>
            <person name="Singer S.W."/>
            <person name="Spatafora J.W."/>
            <person name="Wang M."/>
            <person name="Veneault-Fourrey C."/>
            <person name="Henrissat B."/>
            <person name="Grigoriev I.V."/>
            <person name="Martin F.M."/>
            <person name="Perotto S."/>
        </authorList>
    </citation>
    <scope>NUCLEOTIDE SEQUENCE [LARGE SCALE GENOMIC DNA]</scope>
    <source>
        <strain evidence="4 5">ATCC 22711</strain>
    </source>
</reference>
<evidence type="ECO:0000313" key="5">
    <source>
        <dbReference type="Proteomes" id="UP000241818"/>
    </source>
</evidence>
<feature type="domain" description="BRCT" evidence="3">
    <location>
        <begin position="314"/>
        <end position="415"/>
    </location>
</feature>
<feature type="compositionally biased region" description="Basic and acidic residues" evidence="2">
    <location>
        <begin position="205"/>
        <end position="217"/>
    </location>
</feature>
<feature type="compositionally biased region" description="Basic and acidic residues" evidence="2">
    <location>
        <begin position="656"/>
        <end position="668"/>
    </location>
</feature>
<feature type="domain" description="BRCT" evidence="3">
    <location>
        <begin position="113"/>
        <end position="202"/>
    </location>
</feature>
<feature type="region of interest" description="Disordered" evidence="2">
    <location>
        <begin position="526"/>
        <end position="569"/>
    </location>
</feature>
<feature type="compositionally biased region" description="Polar residues" evidence="2">
    <location>
        <begin position="708"/>
        <end position="720"/>
    </location>
</feature>
<dbReference type="SUPFAM" id="SSF52113">
    <property type="entry name" value="BRCT domain"/>
    <property type="match status" value="3"/>
</dbReference>
<dbReference type="GO" id="GO:0033314">
    <property type="term" value="P:mitotic DNA replication checkpoint signaling"/>
    <property type="evidence" value="ECO:0007669"/>
    <property type="project" value="TreeGrafter"/>
</dbReference>
<gene>
    <name evidence="4" type="ORF">M430DRAFT_143389</name>
</gene>
<dbReference type="Pfam" id="PF12738">
    <property type="entry name" value="PTCB-BRCT"/>
    <property type="match status" value="2"/>
</dbReference>
<feature type="compositionally biased region" description="Basic and acidic residues" evidence="2">
    <location>
        <begin position="721"/>
        <end position="738"/>
    </location>
</feature>
<dbReference type="InterPro" id="IPR001357">
    <property type="entry name" value="BRCT_dom"/>
</dbReference>
<dbReference type="CDD" id="cd18433">
    <property type="entry name" value="BRCT_Rad4_rpt3"/>
    <property type="match status" value="1"/>
</dbReference>
<dbReference type="RefSeq" id="XP_024718920.1">
    <property type="nucleotide sequence ID" value="XM_024862819.1"/>
</dbReference>
<sequence>MESGSTHWQRSVQLNGAADSLPLKGAVVCCTSVPDEKRTELAAYAEQMGAVHRHDLTLDVTHLIVGKYDTPKYRYVAKERPDVRPMTIRWIEAIRELWINDQEIDTDALEREHILPTLTSLRFSMTGCDDPTERLEIAELVKANGAIYEGDLTRQITHLISFRTEGDKYKAAKNWGLHIVSIEWLRDSLERGMILEEKLYDPALPPEERGKGAWDRTKPKRTSPGKRSRDDSSTSLDGGRRKLRRTASTKLGSQNESIWGDIVGGGMVAQVARSGVWEANNDQAAVRNESTSRRQSDQGSSMRMLELTADHQPSIQGVFSGCRFYLEGFGLKKSSILSGHLTPHGADVAGTLEDLLAPRQNDLPLRLFRIVPSDLPISKHSPLPESHLSVETITEWWVELCLHHKKFMEPTENVIGRPFPKFPIEGFREIIASSAAFTGIDLLHVTRAVKLLGGTYSEFLTPKSSVLITKSVEKLRKDKFDYAQEYKIPIVNAAWLWDSISVGMLLPFQKYRCRLAKRTESLSRSGSLAVSKEIQQHGRSKSEISKSVQRSDSHSSNSAARPPRNLGLDTTAFTADEPVAVKEEDSPSLLQTLANASNSSTKPSTGTEPLAEINNNSPTRTVSTASAPENHPAPRPQAEINSAISNLLAKTKSSSKHPDESEPTEGRKRGANRILGRAASNVSTASTHFSRASSVDSTATHGRPVEYPSNSASGPSTTNEQVEKFLDASNDRNIDKSLDSQPPMTQLQYEDPESKEYQEMVQAKMRGEKFEIGGKRTGLKEKSITLGDIAGASGVHKGRSKRERAPPGFR</sequence>
<feature type="compositionally biased region" description="Polar residues" evidence="2">
    <location>
        <begin position="739"/>
        <end position="748"/>
    </location>
</feature>
<dbReference type="STRING" id="857342.A0A2T3AW96"/>
<dbReference type="GO" id="GO:0007095">
    <property type="term" value="P:mitotic G2 DNA damage checkpoint signaling"/>
    <property type="evidence" value="ECO:0007669"/>
    <property type="project" value="TreeGrafter"/>
</dbReference>
<keyword evidence="5" id="KW-1185">Reference proteome</keyword>
<dbReference type="InterPro" id="IPR036420">
    <property type="entry name" value="BRCT_dom_sf"/>
</dbReference>
<dbReference type="CDD" id="cd17731">
    <property type="entry name" value="BRCT_TopBP1_rpt2_like"/>
    <property type="match status" value="1"/>
</dbReference>
<feature type="region of interest" description="Disordered" evidence="2">
    <location>
        <begin position="594"/>
        <end position="637"/>
    </location>
</feature>
<proteinExistence type="predicted"/>
<dbReference type="GeneID" id="36570900"/>
<dbReference type="AlphaFoldDB" id="A0A2T3AW96"/>
<evidence type="ECO:0000256" key="1">
    <source>
        <dbReference type="ARBA" id="ARBA00022737"/>
    </source>
</evidence>
<dbReference type="EMBL" id="KZ679014">
    <property type="protein sequence ID" value="PSS12929.1"/>
    <property type="molecule type" value="Genomic_DNA"/>
</dbReference>
<feature type="region of interest" description="Disordered" evidence="2">
    <location>
        <begin position="650"/>
        <end position="754"/>
    </location>
</feature>
<dbReference type="Proteomes" id="UP000241818">
    <property type="component" value="Unassembled WGS sequence"/>
</dbReference>
<feature type="region of interest" description="Disordered" evidence="2">
    <location>
        <begin position="790"/>
        <end position="810"/>
    </location>
</feature>
<dbReference type="FunCoup" id="A0A2T3AW96">
    <property type="interactions" value="34"/>
</dbReference>
<dbReference type="PANTHER" id="PTHR13561:SF20">
    <property type="entry name" value="DNA TOPOISOMERASE 2-BINDING PROTEIN 1"/>
    <property type="match status" value="1"/>
</dbReference>
<feature type="compositionally biased region" description="Polar residues" evidence="2">
    <location>
        <begin position="594"/>
        <end position="627"/>
    </location>
</feature>
<dbReference type="Gene3D" id="3.40.50.10190">
    <property type="entry name" value="BRCT domain"/>
    <property type="match status" value="4"/>
</dbReference>
<evidence type="ECO:0000313" key="4">
    <source>
        <dbReference type="EMBL" id="PSS12929.1"/>
    </source>
</evidence>
<accession>A0A2T3AW96</accession>
<dbReference type="Pfam" id="PF00533">
    <property type="entry name" value="BRCT"/>
    <property type="match status" value="1"/>
</dbReference>
<dbReference type="GO" id="GO:0006270">
    <property type="term" value="P:DNA replication initiation"/>
    <property type="evidence" value="ECO:0007669"/>
    <property type="project" value="TreeGrafter"/>
</dbReference>
<dbReference type="OrthoDB" id="251770at2759"/>
<evidence type="ECO:0000259" key="3">
    <source>
        <dbReference type="PROSITE" id="PS50172"/>
    </source>
</evidence>
<dbReference type="InParanoid" id="A0A2T3AW96"/>